<reference evidence="9" key="1">
    <citation type="submission" date="2024-02" db="EMBL/GenBank/DDBJ databases">
        <title>Tomenella chthoni gen. nov. sp. nov., a member of the family Jonesiaceae isolated from bat guano.</title>
        <authorList>
            <person name="Miller S.L."/>
            <person name="King J."/>
            <person name="Sankaranarayanan K."/>
            <person name="Lawson P.A."/>
        </authorList>
    </citation>
    <scope>NUCLEOTIDE SEQUENCE</scope>
    <source>
        <strain evidence="9">BS-20</strain>
    </source>
</reference>
<dbReference type="FunFam" id="3.40.390.10:FF:000009">
    <property type="entry name" value="Oligopeptidase A"/>
    <property type="match status" value="1"/>
</dbReference>
<evidence type="ECO:0000256" key="4">
    <source>
        <dbReference type="ARBA" id="ARBA00022801"/>
    </source>
</evidence>
<keyword evidence="2 7" id="KW-0645">Protease</keyword>
<proteinExistence type="inferred from homology"/>
<keyword evidence="4 7" id="KW-0378">Hydrolase</keyword>
<feature type="domain" description="Peptidase M3A/M3B catalytic" evidence="8">
    <location>
        <begin position="239"/>
        <end position="691"/>
    </location>
</feature>
<dbReference type="AlphaFoldDB" id="A0AAU7E128"/>
<dbReference type="InterPro" id="IPR024079">
    <property type="entry name" value="MetalloPept_cat_dom_sf"/>
</dbReference>
<dbReference type="Gene3D" id="1.10.1370.40">
    <property type="match status" value="1"/>
</dbReference>
<dbReference type="EC" id="3.4.24.-" evidence="9"/>
<dbReference type="GO" id="GO:0004180">
    <property type="term" value="F:carboxypeptidase activity"/>
    <property type="evidence" value="ECO:0007669"/>
    <property type="project" value="TreeGrafter"/>
</dbReference>
<dbReference type="InterPro" id="IPR034005">
    <property type="entry name" value="M3A_DCP"/>
</dbReference>
<organism evidence="9">
    <name type="scientific">Jonesiaceae bacterium BS-20</name>
    <dbReference type="NCBI Taxonomy" id="3120821"/>
    <lineage>
        <taxon>Bacteria</taxon>
        <taxon>Bacillati</taxon>
        <taxon>Actinomycetota</taxon>
        <taxon>Actinomycetes</taxon>
        <taxon>Micrococcales</taxon>
        <taxon>Jonesiaceae</taxon>
    </lineage>
</organism>
<name>A0AAU7E128_9MICO</name>
<sequence>MSVNPVRLDAHNPFSSRSLLEYELPDFAKIRLEHYLPAIIAGMAQELAEIEQIAAETAPATVTNVLDAFESSGELLNRVLTVLYNQHGADATTEIEDLEEQVAPGLSEHHDAIYMNDRLYARFVALDARITAGEVQSSPAARWLLATTLTDFTRSGITLPKDEREQLRNINARLTTLESAFGRKLLAGANAASVVVDSAEELNGLDDNAIAAAAQAATERGLEGKYLLEMQLPTDQGVLSKLTNRKVRQRVYEASKNRGATGGVNDTRADILEVVKLRAQAAALLGYEHHSAYVAEDSTAKTTAAVNEILHSLAPAAVKNAKREAKDLQAALRADLESPKAKLQPWDWQFYAEQVRRDRYALDDALLRPYLELGNVVHKGIFAAATGLYGITFVERPDLPVYHPDVQTYEVFDRNGSALGLFVADFYTRETKRGGAWMNNLVDQNHLLAQRAIVVNNLNIPKPPAGQPTLLTWDEVITVFHEFGHALHGLFSNVYYPSHSGTNVARDFVEYPSQVNEIWAWDPTILAQYAVHYETGEPIKQEWIETMISSRQFNEGFGTTEYLAAALLDQAWHQLTADQVPTDPDQVQEFERSALKDAGIYLDEIAPRYRTTYYNHIFGGGYSAGYYSYIWSEVLDADTVQWFTENGGLTLANGDKFRKEVLARGGSEDSLGAYEKFRGRPQIIAPLLARRGLV</sequence>
<dbReference type="SUPFAM" id="SSF55486">
    <property type="entry name" value="Metalloproteases ('zincins'), catalytic domain"/>
    <property type="match status" value="1"/>
</dbReference>
<comment type="cofactor">
    <cofactor evidence="7">
        <name>Zn(2+)</name>
        <dbReference type="ChEBI" id="CHEBI:29105"/>
    </cofactor>
    <text evidence="7">Binds 1 zinc ion.</text>
</comment>
<evidence type="ECO:0000256" key="5">
    <source>
        <dbReference type="ARBA" id="ARBA00022833"/>
    </source>
</evidence>
<dbReference type="PANTHER" id="PTHR43660">
    <property type="entry name" value="DIPEPTIDYL CARBOXYPEPTIDASE"/>
    <property type="match status" value="1"/>
</dbReference>
<keyword evidence="6 7" id="KW-0482">Metalloprotease</keyword>
<evidence type="ECO:0000259" key="8">
    <source>
        <dbReference type="Pfam" id="PF01432"/>
    </source>
</evidence>
<dbReference type="GO" id="GO:0004222">
    <property type="term" value="F:metalloendopeptidase activity"/>
    <property type="evidence" value="ECO:0007669"/>
    <property type="project" value="InterPro"/>
</dbReference>
<protein>
    <submittedName>
        <fullName evidence="9">M3 family metallopeptidase</fullName>
        <ecNumber evidence="9">3.4.24.-</ecNumber>
    </submittedName>
</protein>
<dbReference type="PANTHER" id="PTHR43660:SF1">
    <property type="entry name" value="DIPEPTIDYL CARBOXYPEPTIDASE"/>
    <property type="match status" value="1"/>
</dbReference>
<dbReference type="InterPro" id="IPR024077">
    <property type="entry name" value="Neurolysin/TOP_dom2"/>
</dbReference>
<comment type="similarity">
    <text evidence="1 7">Belongs to the peptidase M3 family.</text>
</comment>
<keyword evidence="3 7" id="KW-0479">Metal-binding</keyword>
<evidence type="ECO:0000256" key="1">
    <source>
        <dbReference type="ARBA" id="ARBA00006040"/>
    </source>
</evidence>
<dbReference type="GO" id="GO:0046872">
    <property type="term" value="F:metal ion binding"/>
    <property type="evidence" value="ECO:0007669"/>
    <property type="project" value="UniProtKB-UniRule"/>
</dbReference>
<evidence type="ECO:0000256" key="7">
    <source>
        <dbReference type="RuleBase" id="RU003435"/>
    </source>
</evidence>
<evidence type="ECO:0000313" key="9">
    <source>
        <dbReference type="EMBL" id="XBH22816.1"/>
    </source>
</evidence>
<evidence type="ECO:0000256" key="6">
    <source>
        <dbReference type="ARBA" id="ARBA00023049"/>
    </source>
</evidence>
<dbReference type="GO" id="GO:0005829">
    <property type="term" value="C:cytosol"/>
    <property type="evidence" value="ECO:0007669"/>
    <property type="project" value="UniProtKB-ARBA"/>
</dbReference>
<dbReference type="Pfam" id="PF01432">
    <property type="entry name" value="Peptidase_M3"/>
    <property type="match status" value="1"/>
</dbReference>
<dbReference type="EMBL" id="CP146203">
    <property type="protein sequence ID" value="XBH22816.1"/>
    <property type="molecule type" value="Genomic_DNA"/>
</dbReference>
<dbReference type="InterPro" id="IPR045090">
    <property type="entry name" value="Pept_M3A_M3B"/>
</dbReference>
<evidence type="ECO:0000256" key="2">
    <source>
        <dbReference type="ARBA" id="ARBA00022670"/>
    </source>
</evidence>
<evidence type="ECO:0000256" key="3">
    <source>
        <dbReference type="ARBA" id="ARBA00022723"/>
    </source>
</evidence>
<keyword evidence="5 7" id="KW-0862">Zinc</keyword>
<dbReference type="CDD" id="cd06456">
    <property type="entry name" value="M3A_DCP"/>
    <property type="match status" value="1"/>
</dbReference>
<gene>
    <name evidence="9" type="ORF">V5R04_06260</name>
</gene>
<dbReference type="InterPro" id="IPR001567">
    <property type="entry name" value="Pept_M3A_M3B_dom"/>
</dbReference>
<dbReference type="GO" id="GO:0006508">
    <property type="term" value="P:proteolysis"/>
    <property type="evidence" value="ECO:0007669"/>
    <property type="project" value="UniProtKB-KW"/>
</dbReference>
<dbReference type="Gene3D" id="3.40.390.10">
    <property type="entry name" value="Collagenase (Catalytic Domain)"/>
    <property type="match status" value="1"/>
</dbReference>
<dbReference type="Gene3D" id="1.10.1370.10">
    <property type="entry name" value="Neurolysin, domain 3"/>
    <property type="match status" value="1"/>
</dbReference>
<accession>A0AAU7E128</accession>